<comment type="similarity">
    <text evidence="1 5 6">Belongs to the universal ribosomal protein uL24 family.</text>
</comment>
<organism evidence="8 9">
    <name type="scientific">Rarispira pelagica</name>
    <dbReference type="NCBI Taxonomy" id="3141764"/>
    <lineage>
        <taxon>Bacteria</taxon>
        <taxon>Pseudomonadati</taxon>
        <taxon>Spirochaetota</taxon>
        <taxon>Spirochaetia</taxon>
        <taxon>Winmispirales</taxon>
        <taxon>Winmispiraceae</taxon>
        <taxon>Rarispira</taxon>
    </lineage>
</organism>
<keyword evidence="5" id="KW-0694">RNA-binding</keyword>
<dbReference type="PANTHER" id="PTHR12903">
    <property type="entry name" value="MITOCHONDRIAL RIBOSOMAL PROTEIN L24"/>
    <property type="match status" value="1"/>
</dbReference>
<dbReference type="Gene3D" id="2.30.30.30">
    <property type="match status" value="1"/>
</dbReference>
<evidence type="ECO:0000256" key="4">
    <source>
        <dbReference type="ARBA" id="ARBA00035206"/>
    </source>
</evidence>
<dbReference type="InterPro" id="IPR003256">
    <property type="entry name" value="Ribosomal_uL24"/>
</dbReference>
<dbReference type="NCBIfam" id="TIGR01079">
    <property type="entry name" value="rplX_bact"/>
    <property type="match status" value="1"/>
</dbReference>
<dbReference type="InterPro" id="IPR008991">
    <property type="entry name" value="Translation_prot_SH3-like_sf"/>
</dbReference>
<evidence type="ECO:0000256" key="1">
    <source>
        <dbReference type="ARBA" id="ARBA00010618"/>
    </source>
</evidence>
<dbReference type="InterPro" id="IPR041988">
    <property type="entry name" value="Ribosomal_uL24_KOW"/>
</dbReference>
<comment type="caution">
    <text evidence="8">The sequence shown here is derived from an EMBL/GenBank/DDBJ whole genome shotgun (WGS) entry which is preliminary data.</text>
</comment>
<dbReference type="HAMAP" id="MF_01326_B">
    <property type="entry name" value="Ribosomal_uL24_B"/>
    <property type="match status" value="1"/>
</dbReference>
<evidence type="ECO:0000259" key="7">
    <source>
        <dbReference type="SMART" id="SM00739"/>
    </source>
</evidence>
<evidence type="ECO:0000256" key="5">
    <source>
        <dbReference type="HAMAP-Rule" id="MF_01326"/>
    </source>
</evidence>
<dbReference type="PROSITE" id="PS01108">
    <property type="entry name" value="RIBOSOMAL_L24"/>
    <property type="match status" value="1"/>
</dbReference>
<evidence type="ECO:0000313" key="8">
    <source>
        <dbReference type="EMBL" id="MEM5948711.1"/>
    </source>
</evidence>
<dbReference type="RefSeq" id="WP_420070163.1">
    <property type="nucleotide sequence ID" value="NZ_JBCHKQ010000005.1"/>
</dbReference>
<keyword evidence="9" id="KW-1185">Reference proteome</keyword>
<dbReference type="InterPro" id="IPR005825">
    <property type="entry name" value="Ribosomal_uL24_CS"/>
</dbReference>
<dbReference type="CDD" id="cd06089">
    <property type="entry name" value="KOW_RPL26"/>
    <property type="match status" value="1"/>
</dbReference>
<evidence type="ECO:0000256" key="2">
    <source>
        <dbReference type="ARBA" id="ARBA00022980"/>
    </source>
</evidence>
<evidence type="ECO:0000256" key="3">
    <source>
        <dbReference type="ARBA" id="ARBA00023274"/>
    </source>
</evidence>
<dbReference type="InterPro" id="IPR057264">
    <property type="entry name" value="Ribosomal_uL24_C"/>
</dbReference>
<dbReference type="Pfam" id="PF17136">
    <property type="entry name" value="ribosomal_L24"/>
    <property type="match status" value="1"/>
</dbReference>
<dbReference type="GO" id="GO:0005840">
    <property type="term" value="C:ribosome"/>
    <property type="evidence" value="ECO:0007669"/>
    <property type="project" value="UniProtKB-KW"/>
</dbReference>
<feature type="domain" description="KOW" evidence="7">
    <location>
        <begin position="12"/>
        <end position="39"/>
    </location>
</feature>
<reference evidence="8 9" key="1">
    <citation type="submission" date="2024-03" db="EMBL/GenBank/DDBJ databases">
        <title>Ignisphaera cupida sp. nov., a hyperthermophilic hydrolytic archaeon from a hot spring of Kamchatka, and proposal of Ignisphaeraceae fam. nov.</title>
        <authorList>
            <person name="Podosokorskaya O.A."/>
            <person name="Elcheninov A.G."/>
            <person name="Maltseva A.I."/>
            <person name="Zayulina K.S."/>
            <person name="Novikov A."/>
            <person name="Merkel A.Y."/>
        </authorList>
    </citation>
    <scope>NUCLEOTIDE SEQUENCE [LARGE SCALE GENOMIC DNA]</scope>
    <source>
        <strain evidence="8 9">38H-sp</strain>
    </source>
</reference>
<comment type="subunit">
    <text evidence="5">Part of the 50S ribosomal subunit.</text>
</comment>
<name>A0ABU9UDH5_9SPIR</name>
<dbReference type="InterPro" id="IPR014722">
    <property type="entry name" value="Rib_uL2_dom2"/>
</dbReference>
<dbReference type="Proteomes" id="UP001466331">
    <property type="component" value="Unassembled WGS sequence"/>
</dbReference>
<dbReference type="InterPro" id="IPR005824">
    <property type="entry name" value="KOW"/>
</dbReference>
<evidence type="ECO:0000313" key="9">
    <source>
        <dbReference type="Proteomes" id="UP001466331"/>
    </source>
</evidence>
<proteinExistence type="inferred from homology"/>
<keyword evidence="5" id="KW-0699">rRNA-binding</keyword>
<gene>
    <name evidence="5 8" type="primary">rplX</name>
    <name evidence="8" type="ORF">WKV44_09160</name>
</gene>
<evidence type="ECO:0000256" key="6">
    <source>
        <dbReference type="RuleBase" id="RU003477"/>
    </source>
</evidence>
<dbReference type="EMBL" id="JBCHKQ010000005">
    <property type="protein sequence ID" value="MEM5948711.1"/>
    <property type="molecule type" value="Genomic_DNA"/>
</dbReference>
<sequence>MARKEAVKVKYKIKKNDQVVVIAGKDKGKTGRVIRVDSEKGRVFVEGVNMVRKAVRRKSQNEPGGFIDIEAPVHISNVMFLDKDGKPTRLGYKFVDGKKVRYSKRTGEVV</sequence>
<protein>
    <recommendedName>
        <fullName evidence="4 5">Large ribosomal subunit protein uL24</fullName>
    </recommendedName>
</protein>
<keyword evidence="3 5" id="KW-0687">Ribonucleoprotein</keyword>
<dbReference type="Pfam" id="PF00467">
    <property type="entry name" value="KOW"/>
    <property type="match status" value="1"/>
</dbReference>
<comment type="function">
    <text evidence="5">One of the proteins that surrounds the polypeptide exit tunnel on the outside of the subunit.</text>
</comment>
<dbReference type="SUPFAM" id="SSF50104">
    <property type="entry name" value="Translation proteins SH3-like domain"/>
    <property type="match status" value="1"/>
</dbReference>
<accession>A0ABU9UDH5</accession>
<dbReference type="SMART" id="SM00739">
    <property type="entry name" value="KOW"/>
    <property type="match status" value="1"/>
</dbReference>
<keyword evidence="2 5" id="KW-0689">Ribosomal protein</keyword>
<comment type="function">
    <text evidence="5">One of two assembly initiator proteins, it binds directly to the 5'-end of the 23S rRNA, where it nucleates assembly of the 50S subunit.</text>
</comment>